<dbReference type="PROSITE" id="PS00099">
    <property type="entry name" value="THIOLASE_3"/>
    <property type="match status" value="1"/>
</dbReference>
<protein>
    <submittedName>
        <fullName evidence="8">Acetyl-CoA C-acetyltransferase</fullName>
        <ecNumber evidence="8">2.3.1.9</ecNumber>
    </submittedName>
</protein>
<organism evidence="8 9">
    <name type="scientific">Burkholderia vietnamiensis</name>
    <dbReference type="NCBI Taxonomy" id="60552"/>
    <lineage>
        <taxon>Bacteria</taxon>
        <taxon>Pseudomonadati</taxon>
        <taxon>Pseudomonadota</taxon>
        <taxon>Betaproteobacteria</taxon>
        <taxon>Burkholderiales</taxon>
        <taxon>Burkholderiaceae</taxon>
        <taxon>Burkholderia</taxon>
        <taxon>Burkholderia cepacia complex</taxon>
    </lineage>
</organism>
<feature type="domain" description="Thiolase N-terminal" evidence="6">
    <location>
        <begin position="5"/>
        <end position="229"/>
    </location>
</feature>
<dbReference type="Proteomes" id="UP001171620">
    <property type="component" value="Unassembled WGS sequence"/>
</dbReference>
<dbReference type="AlphaFoldDB" id="A0AAW7SYZ5"/>
<dbReference type="InterPro" id="IPR020616">
    <property type="entry name" value="Thiolase_N"/>
</dbReference>
<dbReference type="NCBIfam" id="TIGR01930">
    <property type="entry name" value="AcCoA-C-Actrans"/>
    <property type="match status" value="1"/>
</dbReference>
<comment type="similarity">
    <text evidence="1 5">Belongs to the thiolase-like superfamily. Thiolase family.</text>
</comment>
<feature type="active site" description="Proton acceptor" evidence="4">
    <location>
        <position position="387"/>
    </location>
</feature>
<dbReference type="PANTHER" id="PTHR43365:SF1">
    <property type="entry name" value="ACETYL-COA C-ACYLTRANSFERASE"/>
    <property type="match status" value="1"/>
</dbReference>
<dbReference type="InterPro" id="IPR016039">
    <property type="entry name" value="Thiolase-like"/>
</dbReference>
<keyword evidence="3 5" id="KW-0012">Acyltransferase</keyword>
<dbReference type="InterPro" id="IPR020610">
    <property type="entry name" value="Thiolase_AS"/>
</dbReference>
<name>A0AAW7SYZ5_BURVI</name>
<evidence type="ECO:0000313" key="8">
    <source>
        <dbReference type="EMBL" id="MDN7795112.1"/>
    </source>
</evidence>
<reference evidence="8" key="1">
    <citation type="submission" date="2023-07" db="EMBL/GenBank/DDBJ databases">
        <title>A collection of bacterial strains from the Burkholderia cepacia Research Laboratory and Repository.</title>
        <authorList>
            <person name="Lipuma J."/>
            <person name="Spilker T."/>
            <person name="Caverly L."/>
        </authorList>
    </citation>
    <scope>NUCLEOTIDE SEQUENCE</scope>
    <source>
        <strain evidence="8">AU44268</strain>
    </source>
</reference>
<evidence type="ECO:0000256" key="1">
    <source>
        <dbReference type="ARBA" id="ARBA00010982"/>
    </source>
</evidence>
<feature type="active site" description="Acyl-thioester intermediate" evidence="4">
    <location>
        <position position="91"/>
    </location>
</feature>
<sequence length="401" mass="42158">MTHAYIFDAVRTPRGRGKKDGSLHEVPPVRLLSGVLAALRDRNGLDTSQVDDVVTGCVMAVGDQGADIGRMAVLAAGWSDGVPAVTQNRFCASGLESVNLAAMKVMSGQEDLVVASGVESMSRVAMGADGGAWVMDPQINYLTNYIPQGVCADVLATMDGYSREDVDAVAVRSHQRAAQAQAEGRFDKSIVPVRDSNGLLILDRDETVRPATTLETLGALKPSFQQQGELVFDGVALAQYPTLERINHVHHAGNSSGVVDGAAAVLIGSAEKGRALGLKARGRIRACAVVGTEPAIMLTGPAPASLKALKKAGMRPRDIDLVEINEAFASVVLRLVRDLDFDLERVNVNGGSIAMGHPLGATGSMMIGIALDELERQDKQTALLTLCVAGGMGIATVIERV</sequence>
<evidence type="ECO:0000256" key="4">
    <source>
        <dbReference type="PIRSR" id="PIRSR000429-1"/>
    </source>
</evidence>
<dbReference type="Gene3D" id="3.40.47.10">
    <property type="match status" value="2"/>
</dbReference>
<accession>A0AAW7SYZ5</accession>
<dbReference type="InterPro" id="IPR020613">
    <property type="entry name" value="Thiolase_CS"/>
</dbReference>
<dbReference type="EC" id="2.3.1.9" evidence="8"/>
<comment type="caution">
    <text evidence="8">The sequence shown here is derived from an EMBL/GenBank/DDBJ whole genome shotgun (WGS) entry which is preliminary data.</text>
</comment>
<gene>
    <name evidence="8" type="ORF">QZM33_09120</name>
</gene>
<dbReference type="RefSeq" id="WP_212176325.1">
    <property type="nucleotide sequence ID" value="NZ_JAGSWO010000048.1"/>
</dbReference>
<dbReference type="InterPro" id="IPR020617">
    <property type="entry name" value="Thiolase_C"/>
</dbReference>
<dbReference type="Pfam" id="PF00108">
    <property type="entry name" value="Thiolase_N"/>
    <property type="match status" value="1"/>
</dbReference>
<dbReference type="NCBIfam" id="NF006090">
    <property type="entry name" value="PRK08242.1"/>
    <property type="match status" value="1"/>
</dbReference>
<dbReference type="CDD" id="cd00751">
    <property type="entry name" value="thiolase"/>
    <property type="match status" value="1"/>
</dbReference>
<evidence type="ECO:0000259" key="7">
    <source>
        <dbReference type="Pfam" id="PF02803"/>
    </source>
</evidence>
<dbReference type="Pfam" id="PF02803">
    <property type="entry name" value="Thiolase_C"/>
    <property type="match status" value="1"/>
</dbReference>
<dbReference type="PANTHER" id="PTHR43365">
    <property type="entry name" value="BLR7806 PROTEIN"/>
    <property type="match status" value="1"/>
</dbReference>
<dbReference type="PIRSF" id="PIRSF000429">
    <property type="entry name" value="Ac-CoA_Ac_transf"/>
    <property type="match status" value="1"/>
</dbReference>
<feature type="domain" description="Thiolase C-terminal" evidence="7">
    <location>
        <begin position="279"/>
        <end position="400"/>
    </location>
</feature>
<evidence type="ECO:0000256" key="5">
    <source>
        <dbReference type="RuleBase" id="RU003557"/>
    </source>
</evidence>
<evidence type="ECO:0000259" key="6">
    <source>
        <dbReference type="Pfam" id="PF00108"/>
    </source>
</evidence>
<keyword evidence="2 5" id="KW-0808">Transferase</keyword>
<dbReference type="GO" id="GO:0003985">
    <property type="term" value="F:acetyl-CoA C-acetyltransferase activity"/>
    <property type="evidence" value="ECO:0007669"/>
    <property type="project" value="UniProtKB-EC"/>
</dbReference>
<feature type="active site" description="Proton acceptor" evidence="4">
    <location>
        <position position="357"/>
    </location>
</feature>
<evidence type="ECO:0000313" key="9">
    <source>
        <dbReference type="Proteomes" id="UP001171620"/>
    </source>
</evidence>
<dbReference type="EMBL" id="JAUJRV010000005">
    <property type="protein sequence ID" value="MDN7795112.1"/>
    <property type="molecule type" value="Genomic_DNA"/>
</dbReference>
<dbReference type="SUPFAM" id="SSF53901">
    <property type="entry name" value="Thiolase-like"/>
    <property type="match status" value="2"/>
</dbReference>
<dbReference type="InterPro" id="IPR002155">
    <property type="entry name" value="Thiolase"/>
</dbReference>
<evidence type="ECO:0000256" key="2">
    <source>
        <dbReference type="ARBA" id="ARBA00022679"/>
    </source>
</evidence>
<dbReference type="PROSITE" id="PS00737">
    <property type="entry name" value="THIOLASE_2"/>
    <property type="match status" value="1"/>
</dbReference>
<evidence type="ECO:0000256" key="3">
    <source>
        <dbReference type="ARBA" id="ARBA00023315"/>
    </source>
</evidence>
<proteinExistence type="inferred from homology"/>